<dbReference type="OrthoDB" id="5125216at2"/>
<dbReference type="AlphaFoldDB" id="A0A2U1F0T9"/>
<name>A0A2U1F0T9_9PSEU</name>
<comment type="caution">
    <text evidence="2">The sequence shown here is derived from an EMBL/GenBank/DDBJ whole genome shotgun (WGS) entry which is preliminary data.</text>
</comment>
<evidence type="ECO:0000313" key="2">
    <source>
        <dbReference type="EMBL" id="PVZ05804.1"/>
    </source>
</evidence>
<feature type="region of interest" description="Disordered" evidence="1">
    <location>
        <begin position="62"/>
        <end position="93"/>
    </location>
</feature>
<reference evidence="2 3" key="1">
    <citation type="submission" date="2018-04" db="EMBL/GenBank/DDBJ databases">
        <title>Genomic Encyclopedia of Type Strains, Phase IV (KMG-IV): sequencing the most valuable type-strain genomes for metagenomic binning, comparative biology and taxonomic classification.</title>
        <authorList>
            <person name="Goeker M."/>
        </authorList>
    </citation>
    <scope>NUCLEOTIDE SEQUENCE [LARGE SCALE GENOMIC DNA]</scope>
    <source>
        <strain evidence="2 3">DSM 45771</strain>
    </source>
</reference>
<organism evidence="2 3">
    <name type="scientific">Actinomycetospora cinnamomea</name>
    <dbReference type="NCBI Taxonomy" id="663609"/>
    <lineage>
        <taxon>Bacteria</taxon>
        <taxon>Bacillati</taxon>
        <taxon>Actinomycetota</taxon>
        <taxon>Actinomycetes</taxon>
        <taxon>Pseudonocardiales</taxon>
        <taxon>Pseudonocardiaceae</taxon>
        <taxon>Actinomycetospora</taxon>
    </lineage>
</organism>
<evidence type="ECO:0000313" key="3">
    <source>
        <dbReference type="Proteomes" id="UP000245639"/>
    </source>
</evidence>
<dbReference type="RefSeq" id="WP_116710217.1">
    <property type="nucleotide sequence ID" value="NZ_QEKW01000014.1"/>
</dbReference>
<evidence type="ECO:0000256" key="1">
    <source>
        <dbReference type="SAM" id="MobiDB-lite"/>
    </source>
</evidence>
<gene>
    <name evidence="2" type="ORF">C8D89_11458</name>
</gene>
<feature type="compositionally biased region" description="Low complexity" evidence="1">
    <location>
        <begin position="67"/>
        <end position="77"/>
    </location>
</feature>
<accession>A0A2U1F0T9</accession>
<dbReference type="EMBL" id="QEKW01000014">
    <property type="protein sequence ID" value="PVZ05804.1"/>
    <property type="molecule type" value="Genomic_DNA"/>
</dbReference>
<sequence>MIIPFLLGAGVGYVLGTRAGRERYEQLSRAYRRVADHPSVQGAAGVARAKAGEAVQAGVSIAKDKVSSGGPSEGGEPTAPGRSTANGSAAPGR</sequence>
<dbReference type="Proteomes" id="UP000245639">
    <property type="component" value="Unassembled WGS sequence"/>
</dbReference>
<proteinExistence type="predicted"/>
<protein>
    <submittedName>
        <fullName evidence="2">Uncharacterized protein</fullName>
    </submittedName>
</protein>
<keyword evidence="3" id="KW-1185">Reference proteome</keyword>